<dbReference type="InterPro" id="IPR001091">
    <property type="entry name" value="RM_Methyltransferase"/>
</dbReference>
<evidence type="ECO:0000256" key="3">
    <source>
        <dbReference type="ARBA" id="ARBA00022679"/>
    </source>
</evidence>
<evidence type="ECO:0000256" key="1">
    <source>
        <dbReference type="ARBA" id="ARBA00006594"/>
    </source>
</evidence>
<feature type="domain" description="DNA methylase N-4/N-6" evidence="5">
    <location>
        <begin position="172"/>
        <end position="262"/>
    </location>
</feature>
<proteinExistence type="inferred from homology"/>
<dbReference type="RefSeq" id="WP_394847340.1">
    <property type="nucleotide sequence ID" value="NZ_CP089982.1"/>
</dbReference>
<protein>
    <recommendedName>
        <fullName evidence="4">Methyltransferase</fullName>
        <ecNumber evidence="4">2.1.1.-</ecNumber>
    </recommendedName>
</protein>
<dbReference type="InterPro" id="IPR002052">
    <property type="entry name" value="DNA_methylase_N6_adenine_CS"/>
</dbReference>
<accession>A0ABZ2KDF0</accession>
<dbReference type="InterPro" id="IPR002941">
    <property type="entry name" value="DNA_methylase_N4/N6"/>
</dbReference>
<dbReference type="PROSITE" id="PS00092">
    <property type="entry name" value="N6_MTASE"/>
    <property type="match status" value="1"/>
</dbReference>
<dbReference type="Gene3D" id="3.40.50.150">
    <property type="entry name" value="Vaccinia Virus protein VP39"/>
    <property type="match status" value="1"/>
</dbReference>
<evidence type="ECO:0000259" key="5">
    <source>
        <dbReference type="Pfam" id="PF01555"/>
    </source>
</evidence>
<dbReference type="Pfam" id="PF01555">
    <property type="entry name" value="N6_N4_Mtase"/>
    <property type="match status" value="1"/>
</dbReference>
<comment type="similarity">
    <text evidence="1 4">Belongs to the N(4)/N(6)-methyltransferase family.</text>
</comment>
<organism evidence="6 7">
    <name type="scientific">Pendulispora brunnea</name>
    <dbReference type="NCBI Taxonomy" id="2905690"/>
    <lineage>
        <taxon>Bacteria</taxon>
        <taxon>Pseudomonadati</taxon>
        <taxon>Myxococcota</taxon>
        <taxon>Myxococcia</taxon>
        <taxon>Myxococcales</taxon>
        <taxon>Sorangiineae</taxon>
        <taxon>Pendulisporaceae</taxon>
        <taxon>Pendulispora</taxon>
    </lineage>
</organism>
<dbReference type="Proteomes" id="UP001379533">
    <property type="component" value="Chromosome"/>
</dbReference>
<sequence>MNATALIAPARTVDTGGHPAARVEQGRGWTMYLGDCHVVLPQLDRVDVIITDPPYSATVHSKSRRGATLPDVNEFGCRHHRAREFGFDAIRPWEVAISSAYFMRLARRWVLVFSDVELSPVWRAKLTRAGAEHIRTGAWWKVGGTPQFTGDRPAPGFEAINIVHPRGRKRWNGGGHAASWAWPPEELPHIFKHPIEANRAGNRHVRRHTAQKPLPLMLELVDVFSDPGETVLDAYAGFATTGVACLRRGRQFIGIERDETSFTDAVARLRAEEMQSTHHAARSGQVALFGGGR</sequence>
<evidence type="ECO:0000313" key="7">
    <source>
        <dbReference type="Proteomes" id="UP001379533"/>
    </source>
</evidence>
<keyword evidence="3" id="KW-0808">Transferase</keyword>
<dbReference type="InterPro" id="IPR029063">
    <property type="entry name" value="SAM-dependent_MTases_sf"/>
</dbReference>
<reference evidence="6 7" key="1">
    <citation type="submission" date="2021-12" db="EMBL/GenBank/DDBJ databases">
        <title>Discovery of the Pendulisporaceae a myxobacterial family with distinct sporulation behavior and unique specialized metabolism.</title>
        <authorList>
            <person name="Garcia R."/>
            <person name="Popoff A."/>
            <person name="Bader C.D."/>
            <person name="Loehr J."/>
            <person name="Walesch S."/>
            <person name="Walt C."/>
            <person name="Boldt J."/>
            <person name="Bunk B."/>
            <person name="Haeckl F.J.F.P.J."/>
            <person name="Gunesch A.P."/>
            <person name="Birkelbach J."/>
            <person name="Nuebel U."/>
            <person name="Pietschmann T."/>
            <person name="Bach T."/>
            <person name="Mueller R."/>
        </authorList>
    </citation>
    <scope>NUCLEOTIDE SEQUENCE [LARGE SCALE GENOMIC DNA]</scope>
    <source>
        <strain evidence="6 7">MSr12523</strain>
    </source>
</reference>
<keyword evidence="7" id="KW-1185">Reference proteome</keyword>
<gene>
    <name evidence="6" type="ORF">LZC95_07720</name>
</gene>
<dbReference type="EC" id="2.1.1.-" evidence="4"/>
<keyword evidence="2" id="KW-0489">Methyltransferase</keyword>
<name>A0ABZ2KDF0_9BACT</name>
<evidence type="ECO:0000256" key="2">
    <source>
        <dbReference type="ARBA" id="ARBA00022603"/>
    </source>
</evidence>
<dbReference type="EMBL" id="CP089982">
    <property type="protein sequence ID" value="WXA96722.1"/>
    <property type="molecule type" value="Genomic_DNA"/>
</dbReference>
<evidence type="ECO:0000256" key="4">
    <source>
        <dbReference type="RuleBase" id="RU362026"/>
    </source>
</evidence>
<dbReference type="PRINTS" id="PR00508">
    <property type="entry name" value="S21N4MTFRASE"/>
</dbReference>
<evidence type="ECO:0000313" key="6">
    <source>
        <dbReference type="EMBL" id="WXA96722.1"/>
    </source>
</evidence>
<dbReference type="SUPFAM" id="SSF53335">
    <property type="entry name" value="S-adenosyl-L-methionine-dependent methyltransferases"/>
    <property type="match status" value="1"/>
</dbReference>